<dbReference type="GO" id="GO:0008218">
    <property type="term" value="P:bioluminescence"/>
    <property type="evidence" value="ECO:0007669"/>
    <property type="project" value="InterPro"/>
</dbReference>
<dbReference type="InterPro" id="IPR016161">
    <property type="entry name" value="Ald_DH/histidinol_DH"/>
</dbReference>
<keyword evidence="3" id="KW-1185">Reference proteome</keyword>
<dbReference type="AlphaFoldDB" id="A0A9X4BHS2"/>
<gene>
    <name evidence="2" type="ORF">OD750_011745</name>
</gene>
<accession>A0A9X4BHS2</accession>
<dbReference type="InterPro" id="IPR008670">
    <property type="entry name" value="CoA_reduct_LuxC"/>
</dbReference>
<name>A0A9X4BHS2_9GAMM</name>
<evidence type="ECO:0000313" key="2">
    <source>
        <dbReference type="EMBL" id="MDC8013211.1"/>
    </source>
</evidence>
<reference evidence="2" key="1">
    <citation type="submission" date="2023-02" db="EMBL/GenBank/DDBJ databases">
        <title>Tahibacter soli sp. nov. isolated from soil.</title>
        <authorList>
            <person name="Baek J.H."/>
            <person name="Lee J.K."/>
            <person name="Choi D.G."/>
            <person name="Jeon C.O."/>
        </authorList>
    </citation>
    <scope>NUCLEOTIDE SEQUENCE</scope>
    <source>
        <strain evidence="2">BL</strain>
    </source>
</reference>
<dbReference type="RefSeq" id="WP_263545424.1">
    <property type="nucleotide sequence ID" value="NZ_JAOVZO020000017.1"/>
</dbReference>
<dbReference type="EMBL" id="JAOVZO020000017">
    <property type="protein sequence ID" value="MDC8013211.1"/>
    <property type="molecule type" value="Genomic_DNA"/>
</dbReference>
<proteinExistence type="predicted"/>
<dbReference type="Proteomes" id="UP001139971">
    <property type="component" value="Unassembled WGS sequence"/>
</dbReference>
<keyword evidence="1" id="KW-0521">NADP</keyword>
<protein>
    <submittedName>
        <fullName evidence="2">Acyl-CoA reductase</fullName>
    </submittedName>
</protein>
<evidence type="ECO:0000313" key="3">
    <source>
        <dbReference type="Proteomes" id="UP001139971"/>
    </source>
</evidence>
<organism evidence="2 3">
    <name type="scientific">Tahibacter soli</name>
    <dbReference type="NCBI Taxonomy" id="2983605"/>
    <lineage>
        <taxon>Bacteria</taxon>
        <taxon>Pseudomonadati</taxon>
        <taxon>Pseudomonadota</taxon>
        <taxon>Gammaproteobacteria</taxon>
        <taxon>Lysobacterales</taxon>
        <taxon>Rhodanobacteraceae</taxon>
        <taxon>Tahibacter</taxon>
    </lineage>
</organism>
<sequence>MIDYLLAPATDARDLDARLDAVAAAPGAAPFDERRVAFVAELSRAVLLDRRFREFPELMAMAHWFRAASLADLRATLTGGPFVRRGLVFHIAPSNVDSVFIYSWLLSLLCGNANVARVSRRRTPQMSAFFETTGTLLARDDHRAIAAGNLVVSYDHDVAVTQAIGARCHLRTIWGGDATIAAIRAVPLPALASELAFANRFSLAALAAGAVLGLDADGLAALARAFYADAFWFNQQACSSPRAVVWIGTHDDCARARERFWPALAAELAARGHENPASHVMDRATTLFRLAHARRASAAQTAIGALPTRLLVDDLDAQDRAVHDGNGVFLELDRPDLAGVAALLASRDQTIAHYGFDRGDWLAVLPMLPPHAADRIVPIGQALAFGAVWDGVDLLRAFTRQIDIR</sequence>
<dbReference type="GO" id="GO:0003995">
    <property type="term" value="F:acyl-CoA dehydrogenase activity"/>
    <property type="evidence" value="ECO:0007669"/>
    <property type="project" value="InterPro"/>
</dbReference>
<dbReference type="SUPFAM" id="SSF53720">
    <property type="entry name" value="ALDH-like"/>
    <property type="match status" value="1"/>
</dbReference>
<evidence type="ECO:0000256" key="1">
    <source>
        <dbReference type="ARBA" id="ARBA00022857"/>
    </source>
</evidence>
<dbReference type="Pfam" id="PF05893">
    <property type="entry name" value="LuxC"/>
    <property type="match status" value="1"/>
</dbReference>
<comment type="caution">
    <text evidence="2">The sequence shown here is derived from an EMBL/GenBank/DDBJ whole genome shotgun (WGS) entry which is preliminary data.</text>
</comment>